<dbReference type="RefSeq" id="WP_109743842.1">
    <property type="nucleotide sequence ID" value="NZ_QGGO01000017.1"/>
</dbReference>
<keyword evidence="3" id="KW-1185">Reference proteome</keyword>
<dbReference type="OrthoDB" id="944318at2"/>
<name>A0A316E0V4_9BACT</name>
<proteinExistence type="predicted"/>
<accession>A0A316E0V4</accession>
<dbReference type="EMBL" id="QGGO01000017">
    <property type="protein sequence ID" value="PWK23318.1"/>
    <property type="molecule type" value="Genomic_DNA"/>
</dbReference>
<evidence type="ECO:0000259" key="1">
    <source>
        <dbReference type="Pfam" id="PF04754"/>
    </source>
</evidence>
<evidence type="ECO:0000313" key="3">
    <source>
        <dbReference type="Proteomes" id="UP000245489"/>
    </source>
</evidence>
<comment type="caution">
    <text evidence="2">The sequence shown here is derived from an EMBL/GenBank/DDBJ whole genome shotgun (WGS) entry which is preliminary data.</text>
</comment>
<gene>
    <name evidence="2" type="ORF">LV89_03135</name>
</gene>
<evidence type="ECO:0000313" key="2">
    <source>
        <dbReference type="EMBL" id="PWK23318.1"/>
    </source>
</evidence>
<dbReference type="Proteomes" id="UP000245489">
    <property type="component" value="Unassembled WGS sequence"/>
</dbReference>
<dbReference type="Pfam" id="PF04754">
    <property type="entry name" value="Transposase_31"/>
    <property type="match status" value="1"/>
</dbReference>
<reference evidence="2 3" key="1">
    <citation type="submission" date="2018-05" db="EMBL/GenBank/DDBJ databases">
        <title>Genomic Encyclopedia of Archaeal and Bacterial Type Strains, Phase II (KMG-II): from individual species to whole genera.</title>
        <authorList>
            <person name="Goeker M."/>
        </authorList>
    </citation>
    <scope>NUCLEOTIDE SEQUENCE [LARGE SCALE GENOMIC DNA]</scope>
    <source>
        <strain evidence="2 3">DSM 22214</strain>
    </source>
</reference>
<organism evidence="2 3">
    <name type="scientific">Arcicella aurantiaca</name>
    <dbReference type="NCBI Taxonomy" id="591202"/>
    <lineage>
        <taxon>Bacteria</taxon>
        <taxon>Pseudomonadati</taxon>
        <taxon>Bacteroidota</taxon>
        <taxon>Cytophagia</taxon>
        <taxon>Cytophagales</taxon>
        <taxon>Flectobacillaceae</taxon>
        <taxon>Arcicella</taxon>
    </lineage>
</organism>
<sequence length="302" mass="35907">MKRDDALWKGILEDLFDDFLRFFFNNADEIFDMNRPFEFLDKELEQLFPTSEDEFFPKYVDKLVKVFTKEGSEQWILVHIEVQGAKDKTFAQRMYTYHYRIWDKYQKPITAFAILTDSNKHFYPTFFEQELLGTKIRYDFNAYKVLFQNEKDLDQIDNPFAMVILTVLTALQKGKVSNEELFNLKINLAKRLLSKNITKEKIRGLMNFLKLYVRFGNDEFISKFDKEVDVITNKPVKTMGIEEFVLDRERRVGLKKGIEIANKKKDTIFVKNLLEKTDFNDQQIADIANVTLEFIAKIRKNK</sequence>
<protein>
    <submittedName>
        <fullName evidence="2">Putative YhgA-like transposase</fullName>
    </submittedName>
</protein>
<dbReference type="InterPro" id="IPR006842">
    <property type="entry name" value="Transposase_31"/>
</dbReference>
<dbReference type="PANTHER" id="PTHR35586:SF1">
    <property type="entry name" value="SLL1691 PROTEIN"/>
    <property type="match status" value="1"/>
</dbReference>
<dbReference type="PANTHER" id="PTHR35586">
    <property type="entry name" value="SLL1691 PROTEIN"/>
    <property type="match status" value="1"/>
</dbReference>
<dbReference type="AlphaFoldDB" id="A0A316E0V4"/>
<feature type="domain" description="Transposase (putative) YhgA-like" evidence="1">
    <location>
        <begin position="52"/>
        <end position="107"/>
    </location>
</feature>